<gene>
    <name evidence="1" type="ORF">NECAME_10741</name>
</gene>
<keyword evidence="2" id="KW-1185">Reference proteome</keyword>
<dbReference type="KEGG" id="nai:NECAME_10741"/>
<accession>W2T9H8</accession>
<evidence type="ECO:0000313" key="2">
    <source>
        <dbReference type="Proteomes" id="UP000053676"/>
    </source>
</evidence>
<protein>
    <submittedName>
        <fullName evidence="1">Uncharacterized protein</fullName>
    </submittedName>
</protein>
<dbReference type="EMBL" id="KI660147">
    <property type="protein sequence ID" value="ETN77841.1"/>
    <property type="molecule type" value="Genomic_DNA"/>
</dbReference>
<sequence>MRRAKINTDKVDGEQVKMSNNKQFASKKYFLRAGDLCRSIVNEGPKTVIAQCASNKISVACQFNAVARAAWNLSLSQMFITRRHTDASLARGQPDVIEEKNNVKQLVELNLW</sequence>
<evidence type="ECO:0000313" key="1">
    <source>
        <dbReference type="EMBL" id="ETN77841.1"/>
    </source>
</evidence>
<dbReference type="Proteomes" id="UP000053676">
    <property type="component" value="Unassembled WGS sequence"/>
</dbReference>
<name>W2T9H8_NECAM</name>
<organism evidence="1 2">
    <name type="scientific">Necator americanus</name>
    <name type="common">Human hookworm</name>
    <dbReference type="NCBI Taxonomy" id="51031"/>
    <lineage>
        <taxon>Eukaryota</taxon>
        <taxon>Metazoa</taxon>
        <taxon>Ecdysozoa</taxon>
        <taxon>Nematoda</taxon>
        <taxon>Chromadorea</taxon>
        <taxon>Rhabditida</taxon>
        <taxon>Rhabditina</taxon>
        <taxon>Rhabditomorpha</taxon>
        <taxon>Strongyloidea</taxon>
        <taxon>Ancylostomatidae</taxon>
        <taxon>Bunostominae</taxon>
        <taxon>Necator</taxon>
    </lineage>
</organism>
<dbReference type="AlphaFoldDB" id="W2T9H8"/>
<reference evidence="2" key="1">
    <citation type="journal article" date="2014" name="Nat. Genet.">
        <title>Genome of the human hookworm Necator americanus.</title>
        <authorList>
            <person name="Tang Y.T."/>
            <person name="Gao X."/>
            <person name="Rosa B.A."/>
            <person name="Abubucker S."/>
            <person name="Hallsworth-Pepin K."/>
            <person name="Martin J."/>
            <person name="Tyagi R."/>
            <person name="Heizer E."/>
            <person name="Zhang X."/>
            <person name="Bhonagiri-Palsikar V."/>
            <person name="Minx P."/>
            <person name="Warren W.C."/>
            <person name="Wang Q."/>
            <person name="Zhan B."/>
            <person name="Hotez P.J."/>
            <person name="Sternberg P.W."/>
            <person name="Dougall A."/>
            <person name="Gaze S.T."/>
            <person name="Mulvenna J."/>
            <person name="Sotillo J."/>
            <person name="Ranganathan S."/>
            <person name="Rabelo E.M."/>
            <person name="Wilson R.K."/>
            <person name="Felgner P.L."/>
            <person name="Bethony J."/>
            <person name="Hawdon J.M."/>
            <person name="Gasser R.B."/>
            <person name="Loukas A."/>
            <person name="Mitreva M."/>
        </authorList>
    </citation>
    <scope>NUCLEOTIDE SEQUENCE [LARGE SCALE GENOMIC DNA]</scope>
</reference>
<proteinExistence type="predicted"/>